<feature type="compositionally biased region" description="Acidic residues" evidence="1">
    <location>
        <begin position="15"/>
        <end position="24"/>
    </location>
</feature>
<name>U9TUK3_RHIID</name>
<feature type="region of interest" description="Disordered" evidence="1">
    <location>
        <begin position="15"/>
        <end position="48"/>
    </location>
</feature>
<dbReference type="EMBL" id="KI290821">
    <property type="protein sequence ID" value="ESA07036.1"/>
    <property type="molecule type" value="Genomic_DNA"/>
</dbReference>
<sequence length="78" mass="9278">MIMMIIYEDNLTNNESEESLDNNEIDNTSKQKSHDLLNRKDSKGKKKDSSIELPIFELKWKSRAKIEKEINNHWMILI</sequence>
<reference evidence="2" key="1">
    <citation type="submission" date="2013-07" db="EMBL/GenBank/DDBJ databases">
        <title>The genome of an arbuscular mycorrhizal fungus provides insights into the evolution of the oldest plant symbiosis.</title>
        <authorList>
            <consortium name="DOE Joint Genome Institute"/>
            <person name="Tisserant E."/>
            <person name="Malbreil M."/>
            <person name="Kuo A."/>
            <person name="Kohler A."/>
            <person name="Symeonidi A."/>
            <person name="Balestrini R."/>
            <person name="Charron P."/>
            <person name="Duensing N."/>
            <person name="Frei-dit-Frey N."/>
            <person name="Gianinazzi-Pearson V."/>
            <person name="Gilbert B."/>
            <person name="Handa Y."/>
            <person name="Hijri M."/>
            <person name="Kaul R."/>
            <person name="Kawaguchi M."/>
            <person name="Krajinski F."/>
            <person name="Lammers P."/>
            <person name="Lapierre D."/>
            <person name="Masclaux F.G."/>
            <person name="Murat C."/>
            <person name="Morin E."/>
            <person name="Ndikumana S."/>
            <person name="Pagni M."/>
            <person name="Petitpierre D."/>
            <person name="Requena N."/>
            <person name="Rosikiewicz P."/>
            <person name="Riley R."/>
            <person name="Saito K."/>
            <person name="San Clemente H."/>
            <person name="Shapiro H."/>
            <person name="van Tuinen D."/>
            <person name="Becard G."/>
            <person name="Bonfante P."/>
            <person name="Paszkowski U."/>
            <person name="Shachar-Hill Y."/>
            <person name="Young J.P."/>
            <person name="Sanders I.R."/>
            <person name="Henrissat B."/>
            <person name="Rensing S.A."/>
            <person name="Grigoriev I.V."/>
            <person name="Corradi N."/>
            <person name="Roux C."/>
            <person name="Martin F."/>
        </authorList>
    </citation>
    <scope>NUCLEOTIDE SEQUENCE</scope>
    <source>
        <strain evidence="2">DAOM 197198</strain>
    </source>
</reference>
<gene>
    <name evidence="2" type="ORF">GLOINDRAFT_33387</name>
</gene>
<dbReference type="HOGENOM" id="CLU_2623243_0_0_1"/>
<accession>U9TUK3</accession>
<feature type="compositionally biased region" description="Basic and acidic residues" evidence="1">
    <location>
        <begin position="27"/>
        <end position="41"/>
    </location>
</feature>
<organism evidence="2">
    <name type="scientific">Rhizophagus irregularis (strain DAOM 181602 / DAOM 197198 / MUCL 43194)</name>
    <name type="common">Arbuscular mycorrhizal fungus</name>
    <name type="synonym">Glomus intraradices</name>
    <dbReference type="NCBI Taxonomy" id="747089"/>
    <lineage>
        <taxon>Eukaryota</taxon>
        <taxon>Fungi</taxon>
        <taxon>Fungi incertae sedis</taxon>
        <taxon>Mucoromycota</taxon>
        <taxon>Glomeromycotina</taxon>
        <taxon>Glomeromycetes</taxon>
        <taxon>Glomerales</taxon>
        <taxon>Glomeraceae</taxon>
        <taxon>Rhizophagus</taxon>
    </lineage>
</organism>
<evidence type="ECO:0000256" key="1">
    <source>
        <dbReference type="SAM" id="MobiDB-lite"/>
    </source>
</evidence>
<proteinExistence type="predicted"/>
<protein>
    <submittedName>
        <fullName evidence="2">Uncharacterized protein</fullName>
    </submittedName>
</protein>
<dbReference type="AlphaFoldDB" id="U9TUK3"/>
<evidence type="ECO:0000313" key="2">
    <source>
        <dbReference type="EMBL" id="ESA07036.1"/>
    </source>
</evidence>